<dbReference type="EMBL" id="AHGT01000001">
    <property type="protein sequence ID" value="ESU39837.1"/>
    <property type="molecule type" value="Genomic_DNA"/>
</dbReference>
<reference evidence="3 4" key="2">
    <citation type="journal article" date="2013" name="Genome Biol. Evol.">
        <title>Genome sequencing of Giardia lamblia genotypes A2 and B isolates (DH and GS) and comparative analysis with the genomes of genotypes A1 and E (WB and Pig).</title>
        <authorList>
            <person name="Adam R.D."/>
            <person name="Dahlstrom E.W."/>
            <person name="Martens C.A."/>
            <person name="Bruno D.P."/>
            <person name="Barbian K.D."/>
            <person name="Ricklefs S.M."/>
            <person name="Hernandez M.M."/>
            <person name="Narla N.P."/>
            <person name="Patel R.B."/>
            <person name="Porcella S.F."/>
            <person name="Nash T.E."/>
        </authorList>
    </citation>
    <scope>NUCLEOTIDE SEQUENCE [LARGE SCALE GENOMIC DNA]</scope>
    <source>
        <strain evidence="3 4">DH</strain>
    </source>
</reference>
<keyword evidence="1" id="KW-0547">Nucleotide-binding</keyword>
<dbReference type="Proteomes" id="UP000018320">
    <property type="component" value="Unassembled WGS sequence"/>
</dbReference>
<comment type="caution">
    <text evidence="3">The sequence shown here is derived from an EMBL/GenBank/DDBJ whole genome shotgun (WGS) entry which is preliminary data.</text>
</comment>
<evidence type="ECO:0000256" key="1">
    <source>
        <dbReference type="ARBA" id="ARBA00022741"/>
    </source>
</evidence>
<keyword evidence="2" id="KW-0342">GTP-binding</keyword>
<dbReference type="GO" id="GO:0003924">
    <property type="term" value="F:GTPase activity"/>
    <property type="evidence" value="ECO:0007669"/>
    <property type="project" value="InterPro"/>
</dbReference>
<dbReference type="Pfam" id="PF00071">
    <property type="entry name" value="Ras"/>
    <property type="match status" value="1"/>
</dbReference>
<organism evidence="3 4">
    <name type="scientific">Giardia intestinalis</name>
    <name type="common">Giardia lamblia</name>
    <dbReference type="NCBI Taxonomy" id="5741"/>
    <lineage>
        <taxon>Eukaryota</taxon>
        <taxon>Metamonada</taxon>
        <taxon>Diplomonadida</taxon>
        <taxon>Hexamitidae</taxon>
        <taxon>Giardiinae</taxon>
        <taxon>Giardia</taxon>
    </lineage>
</organism>
<evidence type="ECO:0000256" key="2">
    <source>
        <dbReference type="ARBA" id="ARBA00023134"/>
    </source>
</evidence>
<dbReference type="VEuPathDB" id="GiardiaDB:GL50581_631"/>
<gene>
    <name evidence="3" type="ORF">DHA2_41927</name>
</gene>
<proteinExistence type="predicted"/>
<dbReference type="InterPro" id="IPR001806">
    <property type="entry name" value="Small_GTPase"/>
</dbReference>
<name>V6TNA9_GIAIN</name>
<protein>
    <submittedName>
        <fullName evidence="3">Uncharacterized protein</fullName>
    </submittedName>
</protein>
<feature type="non-terminal residue" evidence="3">
    <location>
        <position position="1"/>
    </location>
</feature>
<dbReference type="AlphaFoldDB" id="V6TNA9"/>
<sequence length="187" mass="20321">VKKYIRKGFMPVVIRSTVAVLGDPQTGKSALLNTVCGNGGQHALQPTMRPDVFKKQIKIPGSDCSVDLILIDCPSHHLSFSLTKKAIAECQQILVLSSFLSADSLANMAKWIEMFRDATMIPKVSGVAAISYAHEDSSQFTFEEAERQAKSLGLGAVQCNPATGRDCDTPFAMLAHLAHKRFLKNGE</sequence>
<reference evidence="4" key="1">
    <citation type="submission" date="2012-02" db="EMBL/GenBank/DDBJ databases">
        <title>Genome sequencing of Giardia lamblia Genotypes A2 and B isolates (DH and GS) and comparative analysis with the genomes of Genotypes A1 and E (WB and Pig).</title>
        <authorList>
            <person name="Adam R."/>
            <person name="Dahlstrom E."/>
            <person name="Martens C."/>
            <person name="Bruno D."/>
            <person name="Barbian K."/>
            <person name="Porcella S.F."/>
            <person name="Nash T."/>
        </authorList>
    </citation>
    <scope>NUCLEOTIDE SEQUENCE</scope>
    <source>
        <strain evidence="4">DH</strain>
    </source>
</reference>
<dbReference type="VEuPathDB" id="GiardiaDB:DHA2_41927"/>
<dbReference type="PANTHER" id="PTHR47977">
    <property type="entry name" value="RAS-RELATED PROTEIN RAB"/>
    <property type="match status" value="1"/>
</dbReference>
<dbReference type="GO" id="GO:0005525">
    <property type="term" value="F:GTP binding"/>
    <property type="evidence" value="ECO:0007669"/>
    <property type="project" value="UniProtKB-KW"/>
</dbReference>
<dbReference type="InterPro" id="IPR027417">
    <property type="entry name" value="P-loop_NTPase"/>
</dbReference>
<dbReference type="VEuPathDB" id="GiardiaDB:QR46_3541"/>
<dbReference type="Gene3D" id="3.40.50.300">
    <property type="entry name" value="P-loop containing nucleotide triphosphate hydrolases"/>
    <property type="match status" value="1"/>
</dbReference>
<accession>V6TNA9</accession>
<dbReference type="VEuPathDB" id="GiardiaDB:GL50803_0041927"/>
<evidence type="ECO:0000313" key="4">
    <source>
        <dbReference type="Proteomes" id="UP000018320"/>
    </source>
</evidence>
<evidence type="ECO:0000313" key="3">
    <source>
        <dbReference type="EMBL" id="ESU39837.1"/>
    </source>
</evidence>
<dbReference type="InterPro" id="IPR050227">
    <property type="entry name" value="Rab"/>
</dbReference>
<dbReference type="SUPFAM" id="SSF52540">
    <property type="entry name" value="P-loop containing nucleoside triphosphate hydrolases"/>
    <property type="match status" value="1"/>
</dbReference>